<dbReference type="PANTHER" id="PTHR35562:SF2">
    <property type="entry name" value="DNA ENDONUCLEASE SMRA-RELATED"/>
    <property type="match status" value="1"/>
</dbReference>
<dbReference type="SUPFAM" id="SSF160443">
    <property type="entry name" value="SMR domain-like"/>
    <property type="match status" value="1"/>
</dbReference>
<dbReference type="Proteomes" id="UP001595681">
    <property type="component" value="Unassembled WGS sequence"/>
</dbReference>
<dbReference type="InterPro" id="IPR002625">
    <property type="entry name" value="Smr_dom"/>
</dbReference>
<dbReference type="RefSeq" id="WP_380796697.1">
    <property type="nucleotide sequence ID" value="NZ_JBHRVU010000004.1"/>
</dbReference>
<dbReference type="PROSITE" id="PS50828">
    <property type="entry name" value="SMR"/>
    <property type="match status" value="1"/>
</dbReference>
<dbReference type="PANTHER" id="PTHR35562">
    <property type="entry name" value="DNA ENDONUCLEASE SMRA-RELATED"/>
    <property type="match status" value="1"/>
</dbReference>
<keyword evidence="4" id="KW-1185">Reference proteome</keyword>
<feature type="domain" description="Smr" evidence="2">
    <location>
        <begin position="89"/>
        <end position="178"/>
    </location>
</feature>
<evidence type="ECO:0000313" key="3">
    <source>
        <dbReference type="EMBL" id="MFC3442530.1"/>
    </source>
</evidence>
<evidence type="ECO:0000313" key="4">
    <source>
        <dbReference type="Proteomes" id="UP001595681"/>
    </source>
</evidence>
<organism evidence="3 4">
    <name type="scientific">Sphingobium rhizovicinum</name>
    <dbReference type="NCBI Taxonomy" id="432308"/>
    <lineage>
        <taxon>Bacteria</taxon>
        <taxon>Pseudomonadati</taxon>
        <taxon>Pseudomonadota</taxon>
        <taxon>Alphaproteobacteria</taxon>
        <taxon>Sphingomonadales</taxon>
        <taxon>Sphingomonadaceae</taxon>
        <taxon>Sphingobium</taxon>
    </lineage>
</organism>
<reference evidence="4" key="1">
    <citation type="journal article" date="2019" name="Int. J. Syst. Evol. Microbiol.">
        <title>The Global Catalogue of Microorganisms (GCM) 10K type strain sequencing project: providing services to taxonomists for standard genome sequencing and annotation.</title>
        <authorList>
            <consortium name="The Broad Institute Genomics Platform"/>
            <consortium name="The Broad Institute Genome Sequencing Center for Infectious Disease"/>
            <person name="Wu L."/>
            <person name="Ma J."/>
        </authorList>
    </citation>
    <scope>NUCLEOTIDE SEQUENCE [LARGE SCALE GENOMIC DNA]</scope>
    <source>
        <strain evidence="4">CCM 7491</strain>
    </source>
</reference>
<evidence type="ECO:0000256" key="1">
    <source>
        <dbReference type="SAM" id="MobiDB-lite"/>
    </source>
</evidence>
<comment type="caution">
    <text evidence="3">The sequence shown here is derived from an EMBL/GenBank/DDBJ whole genome shotgun (WGS) entry which is preliminary data.</text>
</comment>
<dbReference type="Pfam" id="PF01713">
    <property type="entry name" value="Smr"/>
    <property type="match status" value="1"/>
</dbReference>
<dbReference type="InterPro" id="IPR036063">
    <property type="entry name" value="Smr_dom_sf"/>
</dbReference>
<feature type="region of interest" description="Disordered" evidence="1">
    <location>
        <begin position="42"/>
        <end position="64"/>
    </location>
</feature>
<sequence>MVRRRLSQDEEALWNALIRSVRPIRPGARSAPLPATAIALPEPPAAKTGLTPVPQRPLVAPPSRTPAAVLDNGWERRIRSGAITPDMSIDLHGHTLAMAHARLDQALAQALSRDARVLLVVTGKPPKTVRNGGEARRGAIRGEIGHWLETSPYADRIASVRVAHPRHGGDGALYLILRRKK</sequence>
<proteinExistence type="predicted"/>
<evidence type="ECO:0000259" key="2">
    <source>
        <dbReference type="PROSITE" id="PS50828"/>
    </source>
</evidence>
<protein>
    <submittedName>
        <fullName evidence="3">Smr/MutS family protein</fullName>
    </submittedName>
</protein>
<name>A0ABV7NGU1_9SPHN</name>
<gene>
    <name evidence="3" type="ORF">ACFOKF_15250</name>
</gene>
<accession>A0ABV7NGU1</accession>
<dbReference type="Gene3D" id="3.30.1370.110">
    <property type="match status" value="1"/>
</dbReference>
<dbReference type="EMBL" id="JBHRVU010000004">
    <property type="protein sequence ID" value="MFC3442530.1"/>
    <property type="molecule type" value="Genomic_DNA"/>
</dbReference>